<dbReference type="InterPro" id="IPR029045">
    <property type="entry name" value="ClpP/crotonase-like_dom_sf"/>
</dbReference>
<name>A0ABW3CQN7_9ACTN</name>
<reference evidence="4" key="1">
    <citation type="journal article" date="2019" name="Int. J. Syst. Evol. Microbiol.">
        <title>The Global Catalogue of Microorganisms (GCM) 10K type strain sequencing project: providing services to taxonomists for standard genome sequencing and annotation.</title>
        <authorList>
            <consortium name="The Broad Institute Genomics Platform"/>
            <consortium name="The Broad Institute Genome Sequencing Center for Infectious Disease"/>
            <person name="Wu L."/>
            <person name="Ma J."/>
        </authorList>
    </citation>
    <scope>NUCLEOTIDE SEQUENCE [LARGE SCALE GENOMIC DNA]</scope>
    <source>
        <strain evidence="4">JCM 31696</strain>
    </source>
</reference>
<dbReference type="EC" id="4.2.1.17" evidence="3"/>
<evidence type="ECO:0000313" key="4">
    <source>
        <dbReference type="Proteomes" id="UP001597083"/>
    </source>
</evidence>
<dbReference type="Proteomes" id="UP001597083">
    <property type="component" value="Unassembled WGS sequence"/>
</dbReference>
<dbReference type="SUPFAM" id="SSF52096">
    <property type="entry name" value="ClpP/crotonase"/>
    <property type="match status" value="1"/>
</dbReference>
<keyword evidence="4" id="KW-1185">Reference proteome</keyword>
<evidence type="ECO:0000256" key="1">
    <source>
        <dbReference type="ARBA" id="ARBA00005254"/>
    </source>
</evidence>
<comment type="caution">
    <text evidence="3">The sequence shown here is derived from an EMBL/GenBank/DDBJ whole genome shotgun (WGS) entry which is preliminary data.</text>
</comment>
<feature type="compositionally biased region" description="Basic and acidic residues" evidence="2">
    <location>
        <begin position="49"/>
        <end position="62"/>
    </location>
</feature>
<feature type="region of interest" description="Disordered" evidence="2">
    <location>
        <begin position="49"/>
        <end position="68"/>
    </location>
</feature>
<comment type="similarity">
    <text evidence="1">Belongs to the enoyl-CoA hydratase/isomerase family.</text>
</comment>
<sequence>RELAGQIAACGPLAVQAILRTYRETEHLPEDEALKISDELGWPVIGSEDAKEGSKAFREKRPAVFKGQ</sequence>
<organism evidence="3 4">
    <name type="scientific">Actinomadura adrarensis</name>
    <dbReference type="NCBI Taxonomy" id="1819600"/>
    <lineage>
        <taxon>Bacteria</taxon>
        <taxon>Bacillati</taxon>
        <taxon>Actinomycetota</taxon>
        <taxon>Actinomycetes</taxon>
        <taxon>Streptosporangiales</taxon>
        <taxon>Thermomonosporaceae</taxon>
        <taxon>Actinomadura</taxon>
    </lineage>
</organism>
<protein>
    <submittedName>
        <fullName evidence="3">Crotonase/enoyl-CoA hydratase family protein</fullName>
        <ecNumber evidence="3">4.2.1.17</ecNumber>
    </submittedName>
</protein>
<dbReference type="GO" id="GO:0004300">
    <property type="term" value="F:enoyl-CoA hydratase activity"/>
    <property type="evidence" value="ECO:0007669"/>
    <property type="project" value="UniProtKB-EC"/>
</dbReference>
<gene>
    <name evidence="3" type="ORF">ACFQ07_28930</name>
</gene>
<accession>A0ABW3CQN7</accession>
<dbReference type="Gene3D" id="1.10.12.10">
    <property type="entry name" value="Lyase 2-enoyl-coa Hydratase, Chain A, domain 2"/>
    <property type="match status" value="1"/>
</dbReference>
<keyword evidence="3" id="KW-0456">Lyase</keyword>
<evidence type="ECO:0000256" key="2">
    <source>
        <dbReference type="SAM" id="MobiDB-lite"/>
    </source>
</evidence>
<proteinExistence type="inferred from homology"/>
<dbReference type="EMBL" id="JBHTIR010004054">
    <property type="protein sequence ID" value="MFD0856299.1"/>
    <property type="molecule type" value="Genomic_DNA"/>
</dbReference>
<evidence type="ECO:0000313" key="3">
    <source>
        <dbReference type="EMBL" id="MFD0856299.1"/>
    </source>
</evidence>
<feature type="non-terminal residue" evidence="3">
    <location>
        <position position="1"/>
    </location>
</feature>
<dbReference type="InterPro" id="IPR014748">
    <property type="entry name" value="Enoyl-CoA_hydra_C"/>
</dbReference>